<dbReference type="AlphaFoldDB" id="A0A1H9WW30"/>
<dbReference type="EMBL" id="FOGI01000011">
    <property type="protein sequence ID" value="SES37887.1"/>
    <property type="molecule type" value="Genomic_DNA"/>
</dbReference>
<evidence type="ECO:0000313" key="2">
    <source>
        <dbReference type="EMBL" id="SES37887.1"/>
    </source>
</evidence>
<evidence type="ECO:0000313" key="3">
    <source>
        <dbReference type="Proteomes" id="UP000199051"/>
    </source>
</evidence>
<feature type="compositionally biased region" description="Basic and acidic residues" evidence="1">
    <location>
        <begin position="68"/>
        <end position="82"/>
    </location>
</feature>
<evidence type="ECO:0000256" key="1">
    <source>
        <dbReference type="SAM" id="MobiDB-lite"/>
    </source>
</evidence>
<proteinExistence type="predicted"/>
<sequence length="252" mass="27219">MWVGAGPGRDRVRAKRLRQGKRAHGGAKSPPARRVVKRRPAGDSPFGRTLDAMAEGQAANAGSAADRTVSDKRSGDMLDARPVRPVRARWVRPPPPHGRQPISHTPDATAEGPSEAPAGPSPLQVFRSFVRYASSAGLPASHLPRPPCREPQPRRLPTLMRRPSGHAGADARPTVADNPIRNARCDDRRPSGPLGPPHHGRQAHWLPTRCEGQRPERAHAGSAAHRTVGDKPIGYTLDVRAARPERAPLGRE</sequence>
<feature type="compositionally biased region" description="Basic and acidic residues" evidence="1">
    <location>
        <begin position="240"/>
        <end position="252"/>
    </location>
</feature>
<feature type="compositionally biased region" description="Low complexity" evidence="1">
    <location>
        <begin position="52"/>
        <end position="65"/>
    </location>
</feature>
<gene>
    <name evidence="2" type="ORF">SAMN04487818_111262</name>
</gene>
<feature type="compositionally biased region" description="Basic residues" evidence="1">
    <location>
        <begin position="12"/>
        <end position="25"/>
    </location>
</feature>
<reference evidence="3" key="1">
    <citation type="submission" date="2016-10" db="EMBL/GenBank/DDBJ databases">
        <authorList>
            <person name="Varghese N."/>
            <person name="Submissions S."/>
        </authorList>
    </citation>
    <scope>NUCLEOTIDE SEQUENCE [LARGE SCALE GENOMIC DNA]</scope>
    <source>
        <strain evidence="3">DSM 44260</strain>
    </source>
</reference>
<feature type="region of interest" description="Disordered" evidence="1">
    <location>
        <begin position="1"/>
        <end position="123"/>
    </location>
</feature>
<protein>
    <submittedName>
        <fullName evidence="2">Uncharacterized protein</fullName>
    </submittedName>
</protein>
<organism evidence="2 3">
    <name type="scientific">Actinokineospora terrae</name>
    <dbReference type="NCBI Taxonomy" id="155974"/>
    <lineage>
        <taxon>Bacteria</taxon>
        <taxon>Bacillati</taxon>
        <taxon>Actinomycetota</taxon>
        <taxon>Actinomycetes</taxon>
        <taxon>Pseudonocardiales</taxon>
        <taxon>Pseudonocardiaceae</taxon>
        <taxon>Actinokineospora</taxon>
    </lineage>
</organism>
<name>A0A1H9WW30_9PSEU</name>
<feature type="region of interest" description="Disordered" evidence="1">
    <location>
        <begin position="137"/>
        <end position="252"/>
    </location>
</feature>
<keyword evidence="3" id="KW-1185">Reference proteome</keyword>
<accession>A0A1H9WW30</accession>
<dbReference type="Proteomes" id="UP000199051">
    <property type="component" value="Unassembled WGS sequence"/>
</dbReference>